<dbReference type="Proteomes" id="UP000078559">
    <property type="component" value="Chromosome 12"/>
</dbReference>
<feature type="compositionally biased region" description="Basic residues" evidence="1">
    <location>
        <begin position="522"/>
        <end position="536"/>
    </location>
</feature>
<feature type="region of interest" description="Disordered" evidence="1">
    <location>
        <begin position="611"/>
        <end position="631"/>
    </location>
</feature>
<name>A0A194WCN2_CYTMA</name>
<sequence>MTGSKWKKALLPSLGSRRKEHSSTSRISASRTVSDMGITAAEQTANDQPCLTSGDDNLEDRVISALLETTAEINDEDIPSKIRSQSRRITRSHTVGVMSSSGESNVSGSPYRVKKPSSTFPGLPPNSLKRKLQSVTRDFSGPSPRRIPDGLLRPLPKSQSSHLLGGETLRMSLSPSMSPGKLAGYRICNGSSRKGKGDGDAERISHSVTSVLAGANNRDGSAADSIDSTAASRMARFKKNKMFAKFAGVVSEHFGAKGSRKEVKLGGTTTVSSDRPMKPITHGLPLGRLTLAQLPLPDNESSGTIMEDRFTEGNVVEKLKGQHLTLVDEVRFQNGQPLDDPFSEFSPDHLSTEFDARLKSVQGPGVATKHGSNASASDPFLAERILDTSANSILRTPPVGCSTPRTRSQSSVPCKSPTKDPQAPPSPATETLLVSPGGPLTIPQRRCKTAIICGSPTRISTSLGTNQKESGSGDSTGSLSKANESFDSTRLSSYPPGSTIRHVPRSIGRLTKVPDLSMPSTMRRKSPPVGRKKHPSPSKGQLDLYGRFLENNLALGVFKDPDELGMDFDSPKGTRSPALSPRDKNRLMRGSAASNIDLRKNYNSQGLCPGLSTHTRSRIPQPVRQLSRSRTESAFARDFLPANHGDLTEDELQWDSSVYKVGRGRGSRCHHCGSMAEDGM</sequence>
<keyword evidence="3" id="KW-1185">Reference proteome</keyword>
<dbReference type="OrthoDB" id="4207421at2759"/>
<feature type="region of interest" description="Disordered" evidence="1">
    <location>
        <begin position="393"/>
        <end position="441"/>
    </location>
</feature>
<protein>
    <submittedName>
        <fullName evidence="2">Uncharacterized protein</fullName>
    </submittedName>
</protein>
<feature type="compositionally biased region" description="Polar residues" evidence="1">
    <location>
        <begin position="403"/>
        <end position="413"/>
    </location>
</feature>
<dbReference type="EMBL" id="CM003109">
    <property type="protein sequence ID" value="KUI74164.1"/>
    <property type="molecule type" value="Genomic_DNA"/>
</dbReference>
<feature type="region of interest" description="Disordered" evidence="1">
    <location>
        <begin position="458"/>
        <end position="541"/>
    </location>
</feature>
<feature type="compositionally biased region" description="Polar residues" evidence="1">
    <location>
        <begin position="24"/>
        <end position="33"/>
    </location>
</feature>
<feature type="region of interest" description="Disordered" evidence="1">
    <location>
        <begin position="1"/>
        <end position="56"/>
    </location>
</feature>
<organism evidence="2 3">
    <name type="scientific">Cytospora mali</name>
    <name type="common">Apple Valsa canker fungus</name>
    <name type="synonym">Valsa mali</name>
    <dbReference type="NCBI Taxonomy" id="578113"/>
    <lineage>
        <taxon>Eukaryota</taxon>
        <taxon>Fungi</taxon>
        <taxon>Dikarya</taxon>
        <taxon>Ascomycota</taxon>
        <taxon>Pezizomycotina</taxon>
        <taxon>Sordariomycetes</taxon>
        <taxon>Sordariomycetidae</taxon>
        <taxon>Diaporthales</taxon>
        <taxon>Cytosporaceae</taxon>
        <taxon>Cytospora</taxon>
    </lineage>
</organism>
<feature type="compositionally biased region" description="Polar residues" evidence="1">
    <location>
        <begin position="458"/>
        <end position="496"/>
    </location>
</feature>
<gene>
    <name evidence="2" type="ORF">VM1G_09867</name>
</gene>
<feature type="compositionally biased region" description="Low complexity" evidence="1">
    <location>
        <begin position="95"/>
        <end position="109"/>
    </location>
</feature>
<proteinExistence type="predicted"/>
<evidence type="ECO:0000313" key="2">
    <source>
        <dbReference type="EMBL" id="KUI74164.1"/>
    </source>
</evidence>
<feature type="compositionally biased region" description="Polar residues" evidence="1">
    <location>
        <begin position="41"/>
        <end position="55"/>
    </location>
</feature>
<evidence type="ECO:0000313" key="3">
    <source>
        <dbReference type="Proteomes" id="UP000078559"/>
    </source>
</evidence>
<dbReference type="AlphaFoldDB" id="A0A194WCN2"/>
<feature type="region of interest" description="Disordered" evidence="1">
    <location>
        <begin position="83"/>
        <end position="162"/>
    </location>
</feature>
<reference evidence="2" key="1">
    <citation type="submission" date="2014-12" db="EMBL/GenBank/DDBJ databases">
        <title>Genome Sequence of Valsa Canker Pathogens Uncovers a Specific Adaption of Colonization on Woody Bark.</title>
        <authorList>
            <person name="Yin Z."/>
            <person name="Liu H."/>
            <person name="Gao X."/>
            <person name="Li Z."/>
            <person name="Song N."/>
            <person name="Ke X."/>
            <person name="Dai Q."/>
            <person name="Wu Y."/>
            <person name="Sun Y."/>
            <person name="Xu J.-R."/>
            <person name="Kang Z.K."/>
            <person name="Wang L."/>
            <person name="Huang L."/>
        </authorList>
    </citation>
    <scope>NUCLEOTIDE SEQUENCE [LARGE SCALE GENOMIC DNA]</scope>
    <source>
        <strain evidence="2">03-8</strain>
    </source>
</reference>
<evidence type="ECO:0000256" key="1">
    <source>
        <dbReference type="SAM" id="MobiDB-lite"/>
    </source>
</evidence>
<accession>A0A194WCN2</accession>